<accession>A0A3B0SYQ6</accession>
<evidence type="ECO:0000256" key="4">
    <source>
        <dbReference type="ARBA" id="ARBA00012458"/>
    </source>
</evidence>
<dbReference type="GO" id="GO:0005829">
    <property type="term" value="C:cytosol"/>
    <property type="evidence" value="ECO:0007669"/>
    <property type="project" value="TreeGrafter"/>
</dbReference>
<gene>
    <name evidence="10" type="ORF">MNBD_ACTINO02-2740</name>
</gene>
<evidence type="ECO:0000259" key="9">
    <source>
        <dbReference type="PROSITE" id="PS50972"/>
    </source>
</evidence>
<dbReference type="Pfam" id="PF00809">
    <property type="entry name" value="Pterin_bind"/>
    <property type="match status" value="1"/>
</dbReference>
<dbReference type="PROSITE" id="PS00793">
    <property type="entry name" value="DHPS_2"/>
    <property type="match status" value="1"/>
</dbReference>
<protein>
    <recommendedName>
        <fullName evidence="4">dihydropteroate synthase</fullName>
        <ecNumber evidence="4">2.5.1.15</ecNumber>
    </recommendedName>
</protein>
<proteinExistence type="predicted"/>
<dbReference type="PROSITE" id="PS50972">
    <property type="entry name" value="PTERIN_BINDING"/>
    <property type="match status" value="1"/>
</dbReference>
<dbReference type="GO" id="GO:0046872">
    <property type="term" value="F:metal ion binding"/>
    <property type="evidence" value="ECO:0007669"/>
    <property type="project" value="UniProtKB-KW"/>
</dbReference>
<dbReference type="GO" id="GO:0004156">
    <property type="term" value="F:dihydropteroate synthase activity"/>
    <property type="evidence" value="ECO:0007669"/>
    <property type="project" value="UniProtKB-EC"/>
</dbReference>
<evidence type="ECO:0000256" key="3">
    <source>
        <dbReference type="ARBA" id="ARBA00004763"/>
    </source>
</evidence>
<name>A0A3B0SYQ6_9ZZZZ</name>
<organism evidence="10">
    <name type="scientific">hydrothermal vent metagenome</name>
    <dbReference type="NCBI Taxonomy" id="652676"/>
    <lineage>
        <taxon>unclassified sequences</taxon>
        <taxon>metagenomes</taxon>
        <taxon>ecological metagenomes</taxon>
    </lineage>
</organism>
<dbReference type="GO" id="GO:0046654">
    <property type="term" value="P:tetrahydrofolate biosynthetic process"/>
    <property type="evidence" value="ECO:0007669"/>
    <property type="project" value="TreeGrafter"/>
</dbReference>
<sequence length="318" mass="33151">MHSLRRWTTLLARMPNQQGSWRLRSHTFELGPHTLVMGILNVTPDSFSDGGSVMVGEDVLVSRAIERGLSLVSDGADIVDVGGESTRPGSTPVSGATELERVIPVIEGLDAAGVVVSVDTFKPDVARAAVVAGAQIINDVTGFTDPAMVEVAVDVGAGVVAMHMQGSPHAMPSRPVYRDVVEEVRGFLQVAGSRLVAAGLDPLHIAIDPGIGFGKTFHHNMAVLADLGGLVELGYPVLLGASRKGLLGVILESQGFNIPPAGRDPATDATTALAISQGVSIVRVHNVASTVQVARVADAIVATRINNISGSERSSWQV</sequence>
<evidence type="ECO:0000256" key="7">
    <source>
        <dbReference type="ARBA" id="ARBA00022842"/>
    </source>
</evidence>
<dbReference type="NCBIfam" id="TIGR01496">
    <property type="entry name" value="DHPS"/>
    <property type="match status" value="1"/>
</dbReference>
<evidence type="ECO:0000313" key="10">
    <source>
        <dbReference type="EMBL" id="VAW09700.1"/>
    </source>
</evidence>
<evidence type="ECO:0000256" key="1">
    <source>
        <dbReference type="ARBA" id="ARBA00000012"/>
    </source>
</evidence>
<dbReference type="SUPFAM" id="SSF51717">
    <property type="entry name" value="Dihydropteroate synthetase-like"/>
    <property type="match status" value="1"/>
</dbReference>
<dbReference type="InterPro" id="IPR006390">
    <property type="entry name" value="DHP_synth_dom"/>
</dbReference>
<dbReference type="CDD" id="cd00739">
    <property type="entry name" value="DHPS"/>
    <property type="match status" value="1"/>
</dbReference>
<evidence type="ECO:0000256" key="5">
    <source>
        <dbReference type="ARBA" id="ARBA00022679"/>
    </source>
</evidence>
<keyword evidence="5 10" id="KW-0808">Transferase</keyword>
<dbReference type="InterPro" id="IPR011005">
    <property type="entry name" value="Dihydropteroate_synth-like_sf"/>
</dbReference>
<dbReference type="GO" id="GO:0046656">
    <property type="term" value="P:folic acid biosynthetic process"/>
    <property type="evidence" value="ECO:0007669"/>
    <property type="project" value="UniProtKB-KW"/>
</dbReference>
<keyword evidence="8" id="KW-0289">Folate biosynthesis</keyword>
<evidence type="ECO:0000256" key="2">
    <source>
        <dbReference type="ARBA" id="ARBA00001946"/>
    </source>
</evidence>
<feature type="domain" description="Pterin-binding" evidence="9">
    <location>
        <begin position="34"/>
        <end position="295"/>
    </location>
</feature>
<comment type="cofactor">
    <cofactor evidence="2">
        <name>Mg(2+)</name>
        <dbReference type="ChEBI" id="CHEBI:18420"/>
    </cofactor>
</comment>
<comment type="catalytic activity">
    <reaction evidence="1">
        <text>(7,8-dihydropterin-6-yl)methyl diphosphate + 4-aminobenzoate = 7,8-dihydropteroate + diphosphate</text>
        <dbReference type="Rhea" id="RHEA:19949"/>
        <dbReference type="ChEBI" id="CHEBI:17836"/>
        <dbReference type="ChEBI" id="CHEBI:17839"/>
        <dbReference type="ChEBI" id="CHEBI:33019"/>
        <dbReference type="ChEBI" id="CHEBI:72950"/>
        <dbReference type="EC" id="2.5.1.15"/>
    </reaction>
</comment>
<keyword evidence="7" id="KW-0460">Magnesium</keyword>
<reference evidence="10" key="1">
    <citation type="submission" date="2018-06" db="EMBL/GenBank/DDBJ databases">
        <authorList>
            <person name="Zhirakovskaya E."/>
        </authorList>
    </citation>
    <scope>NUCLEOTIDE SEQUENCE</scope>
</reference>
<dbReference type="InterPro" id="IPR000489">
    <property type="entry name" value="Pterin-binding_dom"/>
</dbReference>
<dbReference type="EC" id="2.5.1.15" evidence="4"/>
<evidence type="ECO:0000256" key="6">
    <source>
        <dbReference type="ARBA" id="ARBA00022723"/>
    </source>
</evidence>
<dbReference type="EMBL" id="UOEK01000635">
    <property type="protein sequence ID" value="VAW09700.1"/>
    <property type="molecule type" value="Genomic_DNA"/>
</dbReference>
<keyword evidence="6" id="KW-0479">Metal-binding</keyword>
<evidence type="ECO:0000256" key="8">
    <source>
        <dbReference type="ARBA" id="ARBA00022909"/>
    </source>
</evidence>
<dbReference type="AlphaFoldDB" id="A0A3B0SYQ6"/>
<dbReference type="InterPro" id="IPR045031">
    <property type="entry name" value="DHP_synth-like"/>
</dbReference>
<dbReference type="Gene3D" id="3.20.20.20">
    <property type="entry name" value="Dihydropteroate synthase-like"/>
    <property type="match status" value="1"/>
</dbReference>
<comment type="pathway">
    <text evidence="3">Cofactor biosynthesis; tetrahydrofolate biosynthesis; 7,8-dihydrofolate from 2-amino-4-hydroxy-6-hydroxymethyl-7,8-dihydropteridine diphosphate and 4-aminobenzoate: step 1/2.</text>
</comment>
<dbReference type="PANTHER" id="PTHR20941:SF1">
    <property type="entry name" value="FOLIC ACID SYNTHESIS PROTEIN FOL1"/>
    <property type="match status" value="1"/>
</dbReference>
<dbReference type="PANTHER" id="PTHR20941">
    <property type="entry name" value="FOLATE SYNTHESIS PROTEINS"/>
    <property type="match status" value="1"/>
</dbReference>
<dbReference type="PROSITE" id="PS00792">
    <property type="entry name" value="DHPS_1"/>
    <property type="match status" value="1"/>
</dbReference>